<dbReference type="EMBL" id="BGZK01001177">
    <property type="protein sequence ID" value="GBP73527.1"/>
    <property type="molecule type" value="Genomic_DNA"/>
</dbReference>
<sequence length="335" mass="38041">MFTSLRAAEGGLRDSASVTTERFKKIMDLQTVYENLYGSSRHSAAGRSAKTPLAFRNLCISVRTTVDTNVTAAVDNPPSPRPSRRAVTRAVVVETDIRPRSRRRLRVVVDGCGPTLVRPFLLRFFLHTLPSPARTKPDTRPRRRRSRSVPGISARVFLSKLRHYTYEFNDRVLRTCPRNAKDVLSYIYSDMIPRNLSFVNFVRLRSVFVSAQMKTHRVAVGAALPPTATARAARHYLAMTLTCTFSDFKIQSVFQQQDVSSHRLDRGGEASHPSRLKIIMRVYKRLTTCESVAAQSPVQSWIFVLGRVVSSSQLSQTCRNDHKQEEFWVDVKHLF</sequence>
<name>A0A4C1YGF7_EUMVA</name>
<evidence type="ECO:0000313" key="1">
    <source>
        <dbReference type="EMBL" id="GBP73527.1"/>
    </source>
</evidence>
<reference evidence="1 2" key="1">
    <citation type="journal article" date="2019" name="Commun. Biol.">
        <title>The bagworm genome reveals a unique fibroin gene that provides high tensile strength.</title>
        <authorList>
            <person name="Kono N."/>
            <person name="Nakamura H."/>
            <person name="Ohtoshi R."/>
            <person name="Tomita M."/>
            <person name="Numata K."/>
            <person name="Arakawa K."/>
        </authorList>
    </citation>
    <scope>NUCLEOTIDE SEQUENCE [LARGE SCALE GENOMIC DNA]</scope>
</reference>
<evidence type="ECO:0000313" key="2">
    <source>
        <dbReference type="Proteomes" id="UP000299102"/>
    </source>
</evidence>
<protein>
    <submittedName>
        <fullName evidence="1">Uncharacterized protein</fullName>
    </submittedName>
</protein>
<proteinExistence type="predicted"/>
<dbReference type="Proteomes" id="UP000299102">
    <property type="component" value="Unassembled WGS sequence"/>
</dbReference>
<keyword evidence="2" id="KW-1185">Reference proteome</keyword>
<gene>
    <name evidence="1" type="ORF">EVAR_89187_1</name>
</gene>
<organism evidence="1 2">
    <name type="scientific">Eumeta variegata</name>
    <name type="common">Bagworm moth</name>
    <name type="synonym">Eumeta japonica</name>
    <dbReference type="NCBI Taxonomy" id="151549"/>
    <lineage>
        <taxon>Eukaryota</taxon>
        <taxon>Metazoa</taxon>
        <taxon>Ecdysozoa</taxon>
        <taxon>Arthropoda</taxon>
        <taxon>Hexapoda</taxon>
        <taxon>Insecta</taxon>
        <taxon>Pterygota</taxon>
        <taxon>Neoptera</taxon>
        <taxon>Endopterygota</taxon>
        <taxon>Lepidoptera</taxon>
        <taxon>Glossata</taxon>
        <taxon>Ditrysia</taxon>
        <taxon>Tineoidea</taxon>
        <taxon>Psychidae</taxon>
        <taxon>Oiketicinae</taxon>
        <taxon>Eumeta</taxon>
    </lineage>
</organism>
<dbReference type="AlphaFoldDB" id="A0A4C1YGF7"/>
<comment type="caution">
    <text evidence="1">The sequence shown here is derived from an EMBL/GenBank/DDBJ whole genome shotgun (WGS) entry which is preliminary data.</text>
</comment>
<accession>A0A4C1YGF7</accession>